<proteinExistence type="predicted"/>
<dbReference type="CDD" id="cd04301">
    <property type="entry name" value="NAT_SF"/>
    <property type="match status" value="1"/>
</dbReference>
<dbReference type="PANTHER" id="PTHR43877:SF1">
    <property type="entry name" value="ACETYLTRANSFERASE"/>
    <property type="match status" value="1"/>
</dbReference>
<accession>A0A840FQF3</accession>
<dbReference type="PROSITE" id="PS51186">
    <property type="entry name" value="GNAT"/>
    <property type="match status" value="1"/>
</dbReference>
<evidence type="ECO:0000313" key="5">
    <source>
        <dbReference type="Proteomes" id="UP000524450"/>
    </source>
</evidence>
<reference evidence="4 5" key="1">
    <citation type="submission" date="2020-08" db="EMBL/GenBank/DDBJ databases">
        <title>Genomic Encyclopedia of Type Strains, Phase IV (KMG-V): Genome sequencing to study the core and pangenomes of soil and plant-associated prokaryotes.</title>
        <authorList>
            <person name="Whitman W."/>
        </authorList>
    </citation>
    <scope>NUCLEOTIDE SEQUENCE [LARGE SCALE GENOMIC DNA]</scope>
    <source>
        <strain evidence="4 5">34/80</strain>
    </source>
</reference>
<sequence>MPRSTHLHIRPAIAADAPALAALSIQVWLSTYATEGVNELLARYVLDEFTPAAFVSWMSDPDTALLVAEAGGHLAGYARLRFGAPQELFPAASTELCTLYVQEPFTRSGVGSALLREARSTVRGRTGNGALWLTVNVRNRRASAFYEKHGFAHRGTAWFALGDGRHENHVLGAC</sequence>
<dbReference type="SUPFAM" id="SSF55729">
    <property type="entry name" value="Acyl-CoA N-acyltransferases (Nat)"/>
    <property type="match status" value="1"/>
</dbReference>
<dbReference type="InterPro" id="IPR016181">
    <property type="entry name" value="Acyl_CoA_acyltransferase"/>
</dbReference>
<keyword evidence="4" id="KW-0687">Ribonucleoprotein</keyword>
<comment type="caution">
    <text evidence="4">The sequence shown here is derived from an EMBL/GenBank/DDBJ whole genome shotgun (WGS) entry which is preliminary data.</text>
</comment>
<evidence type="ECO:0000259" key="3">
    <source>
        <dbReference type="PROSITE" id="PS51186"/>
    </source>
</evidence>
<dbReference type="PANTHER" id="PTHR43877">
    <property type="entry name" value="AMINOALKYLPHOSPHONATE N-ACETYLTRANSFERASE-RELATED-RELATED"/>
    <property type="match status" value="1"/>
</dbReference>
<evidence type="ECO:0000256" key="2">
    <source>
        <dbReference type="ARBA" id="ARBA00023315"/>
    </source>
</evidence>
<keyword evidence="4" id="KW-0689">Ribosomal protein</keyword>
<dbReference type="InterPro" id="IPR050832">
    <property type="entry name" value="Bact_Acetyltransf"/>
</dbReference>
<evidence type="ECO:0000313" key="4">
    <source>
        <dbReference type="EMBL" id="MBB4221560.1"/>
    </source>
</evidence>
<organism evidence="4 5">
    <name type="scientific">Variovorax guangxiensis</name>
    <dbReference type="NCBI Taxonomy" id="1775474"/>
    <lineage>
        <taxon>Bacteria</taxon>
        <taxon>Pseudomonadati</taxon>
        <taxon>Pseudomonadota</taxon>
        <taxon>Betaproteobacteria</taxon>
        <taxon>Burkholderiales</taxon>
        <taxon>Comamonadaceae</taxon>
        <taxon>Variovorax</taxon>
    </lineage>
</organism>
<name>A0A840FQF3_9BURK</name>
<dbReference type="InterPro" id="IPR000182">
    <property type="entry name" value="GNAT_dom"/>
</dbReference>
<protein>
    <submittedName>
        <fullName evidence="4">Ribosomal protein S18 acetylase RimI-like enzyme</fullName>
    </submittedName>
</protein>
<dbReference type="Proteomes" id="UP000524450">
    <property type="component" value="Unassembled WGS sequence"/>
</dbReference>
<dbReference type="GO" id="GO:0016747">
    <property type="term" value="F:acyltransferase activity, transferring groups other than amino-acyl groups"/>
    <property type="evidence" value="ECO:0007669"/>
    <property type="project" value="InterPro"/>
</dbReference>
<dbReference type="RefSeq" id="WP_260319263.1">
    <property type="nucleotide sequence ID" value="NZ_JACIFZ010000002.1"/>
</dbReference>
<evidence type="ECO:0000256" key="1">
    <source>
        <dbReference type="ARBA" id="ARBA00022679"/>
    </source>
</evidence>
<dbReference type="EMBL" id="JACIFZ010000002">
    <property type="protein sequence ID" value="MBB4221560.1"/>
    <property type="molecule type" value="Genomic_DNA"/>
</dbReference>
<dbReference type="AlphaFoldDB" id="A0A840FQF3"/>
<dbReference type="Gene3D" id="3.40.630.30">
    <property type="match status" value="1"/>
</dbReference>
<dbReference type="GO" id="GO:0005840">
    <property type="term" value="C:ribosome"/>
    <property type="evidence" value="ECO:0007669"/>
    <property type="project" value="UniProtKB-KW"/>
</dbReference>
<feature type="domain" description="N-acetyltransferase" evidence="3">
    <location>
        <begin position="7"/>
        <end position="174"/>
    </location>
</feature>
<keyword evidence="2" id="KW-0012">Acyltransferase</keyword>
<dbReference type="Pfam" id="PF00583">
    <property type="entry name" value="Acetyltransf_1"/>
    <property type="match status" value="1"/>
</dbReference>
<gene>
    <name evidence="4" type="ORF">GGD71_002320</name>
</gene>
<keyword evidence="1" id="KW-0808">Transferase</keyword>